<reference evidence="16" key="2">
    <citation type="submission" date="2021-08" db="EMBL/GenBank/DDBJ databases">
        <authorList>
            <person name="Eriksson T."/>
        </authorList>
    </citation>
    <scope>NUCLEOTIDE SEQUENCE</scope>
    <source>
        <strain evidence="16">Stoneville</strain>
        <tissue evidence="16">Whole head</tissue>
    </source>
</reference>
<dbReference type="GO" id="GO:0005886">
    <property type="term" value="C:plasma membrane"/>
    <property type="evidence" value="ECO:0007669"/>
    <property type="project" value="UniProtKB-SubCell"/>
</dbReference>
<accession>A0A8J6LKG9</accession>
<dbReference type="SMART" id="SM01381">
    <property type="entry name" value="7TM_GPCR_Srsx"/>
    <property type="match status" value="1"/>
</dbReference>
<keyword evidence="11 12" id="KW-0807">Transducer</keyword>
<keyword evidence="3" id="KW-1003">Cell membrane</keyword>
<keyword evidence="4 12" id="KW-0812">Transmembrane</keyword>
<dbReference type="PROSITE" id="PS00237">
    <property type="entry name" value="G_PROTEIN_RECEP_F1_1"/>
    <property type="match status" value="1"/>
</dbReference>
<reference evidence="16" key="1">
    <citation type="journal article" date="2020" name="J Insects Food Feed">
        <title>The yellow mealworm (Tenebrio molitor) genome: a resource for the emerging insects as food and feed industry.</title>
        <authorList>
            <person name="Eriksson T."/>
            <person name="Andere A."/>
            <person name="Kelstrup H."/>
            <person name="Emery V."/>
            <person name="Picard C."/>
        </authorList>
    </citation>
    <scope>NUCLEOTIDE SEQUENCE</scope>
    <source>
        <strain evidence="16">Stoneville</strain>
        <tissue evidence="16">Whole head</tissue>
    </source>
</reference>
<evidence type="ECO:0000256" key="4">
    <source>
        <dbReference type="ARBA" id="ARBA00022692"/>
    </source>
</evidence>
<keyword evidence="6 12" id="KW-0297">G-protein coupled receptor</keyword>
<dbReference type="Pfam" id="PF00001">
    <property type="entry name" value="7tm_1"/>
    <property type="match status" value="1"/>
</dbReference>
<comment type="subcellular location">
    <subcellularLocation>
        <location evidence="1">Cell membrane</location>
        <topology evidence="1">Multi-pass membrane protein</topology>
    </subcellularLocation>
</comment>
<dbReference type="SUPFAM" id="SSF81321">
    <property type="entry name" value="Family A G protein-coupled receptor-like"/>
    <property type="match status" value="1"/>
</dbReference>
<evidence type="ECO:0000313" key="16">
    <source>
        <dbReference type="EMBL" id="KAH0816576.1"/>
    </source>
</evidence>
<feature type="transmembrane region" description="Helical" evidence="14">
    <location>
        <begin position="197"/>
        <end position="219"/>
    </location>
</feature>
<evidence type="ECO:0000256" key="7">
    <source>
        <dbReference type="ARBA" id="ARBA00023136"/>
    </source>
</evidence>
<dbReference type="GO" id="GO:0042277">
    <property type="term" value="F:peptide binding"/>
    <property type="evidence" value="ECO:0007669"/>
    <property type="project" value="TreeGrafter"/>
</dbReference>
<feature type="transmembrane region" description="Helical" evidence="14">
    <location>
        <begin position="59"/>
        <end position="83"/>
    </location>
</feature>
<comment type="similarity">
    <text evidence="2 12">Belongs to the G-protein coupled receptor 1 family.</text>
</comment>
<feature type="transmembrane region" description="Helical" evidence="14">
    <location>
        <begin position="589"/>
        <end position="608"/>
    </location>
</feature>
<dbReference type="PRINTS" id="PR00246">
    <property type="entry name" value="SOMATOSTATNR"/>
</dbReference>
<evidence type="ECO:0000256" key="9">
    <source>
        <dbReference type="ARBA" id="ARBA00023170"/>
    </source>
</evidence>
<feature type="transmembrane region" description="Helical" evidence="14">
    <location>
        <begin position="95"/>
        <end position="114"/>
    </location>
</feature>
<dbReference type="InterPro" id="IPR017452">
    <property type="entry name" value="GPCR_Rhodpsn_7TM"/>
</dbReference>
<evidence type="ECO:0000256" key="5">
    <source>
        <dbReference type="ARBA" id="ARBA00022989"/>
    </source>
</evidence>
<evidence type="ECO:0000256" key="2">
    <source>
        <dbReference type="ARBA" id="ARBA00010663"/>
    </source>
</evidence>
<keyword evidence="5 14" id="KW-1133">Transmembrane helix</keyword>
<evidence type="ECO:0000256" key="6">
    <source>
        <dbReference type="ARBA" id="ARBA00023040"/>
    </source>
</evidence>
<dbReference type="PRINTS" id="PR00237">
    <property type="entry name" value="GPCRRHODOPSN"/>
</dbReference>
<evidence type="ECO:0000256" key="8">
    <source>
        <dbReference type="ARBA" id="ARBA00023157"/>
    </source>
</evidence>
<gene>
    <name evidence="16" type="ORF">GEV33_006215</name>
</gene>
<feature type="transmembrane region" description="Helical" evidence="14">
    <location>
        <begin position="135"/>
        <end position="156"/>
    </location>
</feature>
<keyword evidence="17" id="KW-1185">Reference proteome</keyword>
<evidence type="ECO:0000256" key="12">
    <source>
        <dbReference type="RuleBase" id="RU000688"/>
    </source>
</evidence>
<organism evidence="16 17">
    <name type="scientific">Tenebrio molitor</name>
    <name type="common">Yellow mealworm beetle</name>
    <dbReference type="NCBI Taxonomy" id="7067"/>
    <lineage>
        <taxon>Eukaryota</taxon>
        <taxon>Metazoa</taxon>
        <taxon>Ecdysozoa</taxon>
        <taxon>Arthropoda</taxon>
        <taxon>Hexapoda</taxon>
        <taxon>Insecta</taxon>
        <taxon>Pterygota</taxon>
        <taxon>Neoptera</taxon>
        <taxon>Endopterygota</taxon>
        <taxon>Coleoptera</taxon>
        <taxon>Polyphaga</taxon>
        <taxon>Cucujiformia</taxon>
        <taxon>Tenebrionidae</taxon>
        <taxon>Tenebrio</taxon>
    </lineage>
</organism>
<dbReference type="Proteomes" id="UP000719412">
    <property type="component" value="Unassembled WGS sequence"/>
</dbReference>
<feature type="transmembrane region" description="Helical" evidence="14">
    <location>
        <begin position="240"/>
        <end position="260"/>
    </location>
</feature>
<keyword evidence="10" id="KW-0325">Glycoprotein</keyword>
<dbReference type="FunFam" id="1.20.1070.10:FF:000231">
    <property type="entry name" value="Allatostatin C receptor 1"/>
    <property type="match status" value="1"/>
</dbReference>
<evidence type="ECO:0000259" key="15">
    <source>
        <dbReference type="PROSITE" id="PS50262"/>
    </source>
</evidence>
<dbReference type="EMBL" id="JABDTM020021333">
    <property type="protein sequence ID" value="KAH0816576.1"/>
    <property type="molecule type" value="Genomic_DNA"/>
</dbReference>
<dbReference type="GO" id="GO:0004994">
    <property type="term" value="F:somatostatin receptor activity"/>
    <property type="evidence" value="ECO:0007669"/>
    <property type="project" value="InterPro"/>
</dbReference>
<feature type="region of interest" description="Disordered" evidence="13">
    <location>
        <begin position="659"/>
        <end position="680"/>
    </location>
</feature>
<evidence type="ECO:0000256" key="14">
    <source>
        <dbReference type="SAM" id="Phobius"/>
    </source>
</evidence>
<dbReference type="PANTHER" id="PTHR24229">
    <property type="entry name" value="NEUROPEPTIDES RECEPTOR"/>
    <property type="match status" value="1"/>
</dbReference>
<dbReference type="InterPro" id="IPR000276">
    <property type="entry name" value="GPCR_Rhodpsn"/>
</dbReference>
<evidence type="ECO:0000313" key="17">
    <source>
        <dbReference type="Proteomes" id="UP000719412"/>
    </source>
</evidence>
<name>A0A8J6LKG9_TENMO</name>
<dbReference type="PROSITE" id="PS50262">
    <property type="entry name" value="G_PROTEIN_RECEP_F1_2"/>
    <property type="match status" value="1"/>
</dbReference>
<dbReference type="Gene3D" id="1.20.1070.10">
    <property type="entry name" value="Rhodopsin 7-helix transmembrane proteins"/>
    <property type="match status" value="1"/>
</dbReference>
<evidence type="ECO:0000256" key="13">
    <source>
        <dbReference type="SAM" id="MobiDB-lite"/>
    </source>
</evidence>
<evidence type="ECO:0000256" key="10">
    <source>
        <dbReference type="ARBA" id="ARBA00023180"/>
    </source>
</evidence>
<keyword evidence="9 12" id="KW-0675">Receptor</keyword>
<feature type="transmembrane region" description="Helical" evidence="14">
    <location>
        <begin position="21"/>
        <end position="47"/>
    </location>
</feature>
<sequence length="704" mass="78532">MNQSNITGDDGMMEQGLTMPIIFQTILFAVVCLVGLVGNTLVIYVVIRFSKMQTVTNMYIVNLAIADECFLIGIPFLLVTMINKQWIFGNAACKAYMISTSINQFTSSIFLCIMSADRYIAVCHPISSPKWRTPLISRIVSLLAWTCSIVLMTPIIEHATELEPRPGQKSCIIDWNNNENITDNSTSATGATIFTTYTFVFSFAIPLVLILVFYCLVIQKLKTVGPKNKSKEKKRSHRKVTNLVLTVVTVYVICWLPYWITQIAMLSTTSLSNHSAFVVTLHLMASCLSYSNSAMNPILYAFLSDNFKKSFLKACTCAAGKDVNATLHLENSVFPRKNKHGSERVKPARGTSICPNNDDECDMGPLVSRGDQSTSAITMTSRTNITSLGDSRETISKNNAVKNGNVVTIHPTFLIWSTNSFAVKKSKMIIGPRSHASIMLTYTGSREGCSIEKHMFQIVIRDVNTREVIGIRRIIASIFPSEEQPKEECFVSEDSGEKGSTRSVVQVNLEEQKEEEYSGLDDTLVQQNIENSPQHNTSETEEAAEYWAQHKELKDEASNSTKSLGALNNENEKPSAEENIESTWSSVKWYAETIMLVLVLFFLLFLKLKEELRDTMGMLSIVALLLDGDLPEATLQNTRPWSLDSAVCGHQIVGLDSRGCDRDSERMRSSKGTARNEENKGNTLTLTAEEVEYFRNGLLLKNIV</sequence>
<evidence type="ECO:0000256" key="11">
    <source>
        <dbReference type="ARBA" id="ARBA00023224"/>
    </source>
</evidence>
<dbReference type="InterPro" id="IPR000586">
    <property type="entry name" value="Somatstn_rcpt"/>
</dbReference>
<proteinExistence type="inferred from homology"/>
<dbReference type="PANTHER" id="PTHR24229:SF40">
    <property type="entry name" value="ALLATOSTATIN C RECEPTOR 1-RELATED"/>
    <property type="match status" value="1"/>
</dbReference>
<dbReference type="AlphaFoldDB" id="A0A8J6LKG9"/>
<keyword evidence="8" id="KW-1015">Disulfide bond</keyword>
<evidence type="ECO:0000256" key="1">
    <source>
        <dbReference type="ARBA" id="ARBA00004651"/>
    </source>
</evidence>
<dbReference type="GO" id="GO:0043005">
    <property type="term" value="C:neuron projection"/>
    <property type="evidence" value="ECO:0007669"/>
    <property type="project" value="TreeGrafter"/>
</dbReference>
<comment type="caution">
    <text evidence="16">The sequence shown here is derived from an EMBL/GenBank/DDBJ whole genome shotgun (WGS) entry which is preliminary data.</text>
</comment>
<feature type="domain" description="G-protein coupled receptors family 1 profile" evidence="15">
    <location>
        <begin position="38"/>
        <end position="300"/>
    </location>
</feature>
<keyword evidence="7 14" id="KW-0472">Membrane</keyword>
<protein>
    <recommendedName>
        <fullName evidence="15">G-protein coupled receptors family 1 profile domain-containing protein</fullName>
    </recommendedName>
</protein>
<evidence type="ECO:0000256" key="3">
    <source>
        <dbReference type="ARBA" id="ARBA00022475"/>
    </source>
</evidence>